<dbReference type="PRINTS" id="PR00741">
    <property type="entry name" value="GLHYDRLASE29"/>
</dbReference>
<dbReference type="EC" id="3.2.1.51" evidence="6"/>
<evidence type="ECO:0000259" key="14">
    <source>
        <dbReference type="Pfam" id="PF16757"/>
    </source>
</evidence>
<dbReference type="InParanoid" id="A0A6P8I4V7"/>
<evidence type="ECO:0000256" key="2">
    <source>
        <dbReference type="ARBA" id="ARBA00000419"/>
    </source>
</evidence>
<accession>A0A6P8I4V7</accession>
<dbReference type="GO" id="GO:0004560">
    <property type="term" value="F:alpha-L-fucosidase activity"/>
    <property type="evidence" value="ECO:0007669"/>
    <property type="project" value="UniProtKB-EC"/>
</dbReference>
<evidence type="ECO:0000259" key="13">
    <source>
        <dbReference type="Pfam" id="PF01120"/>
    </source>
</evidence>
<dbReference type="OrthoDB" id="6039950at2759"/>
<feature type="site" description="May be important for catalysis" evidence="12">
    <location>
        <position position="283"/>
    </location>
</feature>
<keyword evidence="10 11" id="KW-0326">Glycosidase</keyword>
<comment type="similarity">
    <text evidence="4 11">Belongs to the glycosyl hydrolase 29 family.</text>
</comment>
<dbReference type="InterPro" id="IPR000933">
    <property type="entry name" value="Glyco_hydro_29"/>
</dbReference>
<comment type="function">
    <text evidence="3">Alpha-L-fucosidase is responsible for hydrolyzing the alpha-1,6-linked fucose joined to the reducing-end N-acetylglucosamine of the carbohydrate moieties of glycoproteins.</text>
</comment>
<comment type="catalytic activity">
    <reaction evidence="2">
        <text>a neolactoside IV(2)-alpha-Fuc-nLc4Cer(d18:0) + H2O = a neolactoside nLc4Cer(d18:0) + L-fucose</text>
        <dbReference type="Rhea" id="RHEA:49308"/>
        <dbReference type="ChEBI" id="CHEBI:2181"/>
        <dbReference type="ChEBI" id="CHEBI:15377"/>
        <dbReference type="ChEBI" id="CHEBI:91119"/>
        <dbReference type="ChEBI" id="CHEBI:91121"/>
    </reaction>
    <physiologicalReaction direction="left-to-right" evidence="2">
        <dbReference type="Rhea" id="RHEA:49309"/>
    </physiologicalReaction>
</comment>
<evidence type="ECO:0000313" key="16">
    <source>
        <dbReference type="RefSeq" id="XP_031559800.1"/>
    </source>
</evidence>
<organism evidence="15 16">
    <name type="scientific">Actinia tenebrosa</name>
    <name type="common">Australian red waratah sea anemone</name>
    <dbReference type="NCBI Taxonomy" id="6105"/>
    <lineage>
        <taxon>Eukaryota</taxon>
        <taxon>Metazoa</taxon>
        <taxon>Cnidaria</taxon>
        <taxon>Anthozoa</taxon>
        <taxon>Hexacorallia</taxon>
        <taxon>Actiniaria</taxon>
        <taxon>Actiniidae</taxon>
        <taxon>Actinia</taxon>
    </lineage>
</organism>
<evidence type="ECO:0000256" key="6">
    <source>
        <dbReference type="ARBA" id="ARBA00012662"/>
    </source>
</evidence>
<dbReference type="InterPro" id="IPR013780">
    <property type="entry name" value="Glyco_hydro_b"/>
</dbReference>
<dbReference type="PIRSF" id="PIRSF001092">
    <property type="entry name" value="Alpha-L-fucosidase"/>
    <property type="match status" value="1"/>
</dbReference>
<dbReference type="SMART" id="SM00812">
    <property type="entry name" value="Alpha_L_fucos"/>
    <property type="match status" value="1"/>
</dbReference>
<dbReference type="InterPro" id="IPR031919">
    <property type="entry name" value="Fucosidase_C"/>
</dbReference>
<dbReference type="RefSeq" id="XP_031559800.1">
    <property type="nucleotide sequence ID" value="XM_031703940.1"/>
</dbReference>
<keyword evidence="8 11" id="KW-0378">Hydrolase</keyword>
<proteinExistence type="inferred from homology"/>
<dbReference type="FunFam" id="3.20.20.80:FF:000027">
    <property type="entry name" value="Alpha-L-fucosidase"/>
    <property type="match status" value="1"/>
</dbReference>
<dbReference type="AlphaFoldDB" id="A0A6P8I4V7"/>
<evidence type="ECO:0000256" key="1">
    <source>
        <dbReference type="ARBA" id="ARBA00000321"/>
    </source>
</evidence>
<dbReference type="SUPFAM" id="SSF51445">
    <property type="entry name" value="(Trans)glycosidases"/>
    <property type="match status" value="1"/>
</dbReference>
<dbReference type="GeneID" id="116295976"/>
<dbReference type="InterPro" id="IPR017853">
    <property type="entry name" value="GH"/>
</dbReference>
<dbReference type="Gene3D" id="3.20.20.80">
    <property type="entry name" value="Glycosidases"/>
    <property type="match status" value="1"/>
</dbReference>
<evidence type="ECO:0000256" key="9">
    <source>
        <dbReference type="ARBA" id="ARBA00023180"/>
    </source>
</evidence>
<dbReference type="Pfam" id="PF01120">
    <property type="entry name" value="Alpha_L_fucos"/>
    <property type="match status" value="1"/>
</dbReference>
<dbReference type="Proteomes" id="UP000515163">
    <property type="component" value="Unplaced"/>
</dbReference>
<dbReference type="Gene3D" id="2.60.40.1180">
    <property type="entry name" value="Golgi alpha-mannosidase II"/>
    <property type="match status" value="1"/>
</dbReference>
<comment type="catalytic activity">
    <reaction evidence="1">
        <text>a neolactoside IV(2)-alpha-Fuc-nLc4Cer(d18:1(4E)) + H2O = a neolactoside nLc4Cer(d18:1(4E)) + L-fucose</text>
        <dbReference type="Rhea" id="RHEA:48224"/>
        <dbReference type="ChEBI" id="CHEBI:2181"/>
        <dbReference type="ChEBI" id="CHEBI:15377"/>
        <dbReference type="ChEBI" id="CHEBI:17006"/>
        <dbReference type="ChEBI" id="CHEBI:28691"/>
    </reaction>
    <physiologicalReaction direction="left-to-right" evidence="1">
        <dbReference type="Rhea" id="RHEA:48225"/>
    </physiologicalReaction>
</comment>
<name>A0A6P8I4V7_ACTTE</name>
<dbReference type="GO" id="GO:0005764">
    <property type="term" value="C:lysosome"/>
    <property type="evidence" value="ECO:0007669"/>
    <property type="project" value="TreeGrafter"/>
</dbReference>
<dbReference type="FunFam" id="2.60.40.1180:FF:000013">
    <property type="entry name" value="Alpha-L-fucosidase"/>
    <property type="match status" value="1"/>
</dbReference>
<sequence>MASMIYFTLMVTFMSSVFVHTKYLPTWESLDKRPLPPWYDKAKFGIFIHWGVFSVPGFGSEWFWWYWKGESKPEFIEFMKKNYRPGFSYADFGPMFRAELYEPEKWADLIANSGAKYFVLTTKHHEGWTNWKSNVSWNWNSVDNGAHRDLVGDLVDAIRSKTDLKVGLYHSLYEWFNPLYVLDKANNFTTQYYVQDILSHQLMDLVTRYKPEYVWSDGDQGASADYWTSKEFIAWLYNDSPVKETVIVNDRWGSGVACHHGDVYTCYDQYNPGKKQNHKWENCFKVDKKSWGFRRDIDAADINSIEELVSQLVSTVSCGGNLLLNIGPSSEGRILPIFQERLLQIGQWLSINGEAIYETTPWRKQNDTITNNIWYTSKGTVVYAVSLDWPGSGSLSLGAPYVMNSTLVKLLGYDQKLSWTKGSKGGIVIDVPAIPINQLKSKWAWTFKLENVN</sequence>
<feature type="domain" description="Alpha-L-fucosidase C-terminal" evidence="14">
    <location>
        <begin position="365"/>
        <end position="450"/>
    </location>
</feature>
<evidence type="ECO:0000256" key="4">
    <source>
        <dbReference type="ARBA" id="ARBA00007951"/>
    </source>
</evidence>
<reference evidence="16" key="1">
    <citation type="submission" date="2025-08" db="UniProtKB">
        <authorList>
            <consortium name="RefSeq"/>
        </authorList>
    </citation>
    <scope>IDENTIFICATION</scope>
</reference>
<evidence type="ECO:0000313" key="15">
    <source>
        <dbReference type="Proteomes" id="UP000515163"/>
    </source>
</evidence>
<comment type="subunit">
    <text evidence="5">Homotetramer.</text>
</comment>
<keyword evidence="9" id="KW-0325">Glycoprotein</keyword>
<dbReference type="GO" id="GO:0016139">
    <property type="term" value="P:glycoside catabolic process"/>
    <property type="evidence" value="ECO:0007669"/>
    <property type="project" value="TreeGrafter"/>
</dbReference>
<dbReference type="PANTHER" id="PTHR10030">
    <property type="entry name" value="ALPHA-L-FUCOSIDASE"/>
    <property type="match status" value="1"/>
</dbReference>
<evidence type="ECO:0000256" key="10">
    <source>
        <dbReference type="ARBA" id="ARBA00023295"/>
    </source>
</evidence>
<evidence type="ECO:0000256" key="12">
    <source>
        <dbReference type="PIRSR" id="PIRSR001092-1"/>
    </source>
</evidence>
<evidence type="ECO:0000256" key="5">
    <source>
        <dbReference type="ARBA" id="ARBA00011881"/>
    </source>
</evidence>
<feature type="domain" description="Glycoside hydrolase family 29 N-terminal" evidence="13">
    <location>
        <begin position="15"/>
        <end position="354"/>
    </location>
</feature>
<gene>
    <name evidence="16" type="primary">LOC116295976</name>
</gene>
<keyword evidence="15" id="KW-1185">Reference proteome</keyword>
<evidence type="ECO:0000256" key="11">
    <source>
        <dbReference type="PIRNR" id="PIRNR001092"/>
    </source>
</evidence>
<protein>
    <recommendedName>
        <fullName evidence="6">alpha-L-fucosidase</fullName>
        <ecNumber evidence="6">3.2.1.51</ecNumber>
    </recommendedName>
</protein>
<dbReference type="Pfam" id="PF16757">
    <property type="entry name" value="Fucosidase_C"/>
    <property type="match status" value="1"/>
</dbReference>
<evidence type="ECO:0000256" key="8">
    <source>
        <dbReference type="ARBA" id="ARBA00022801"/>
    </source>
</evidence>
<keyword evidence="7" id="KW-0732">Signal</keyword>
<dbReference type="InterPro" id="IPR016286">
    <property type="entry name" value="FUC_metazoa-typ"/>
</dbReference>
<dbReference type="GO" id="GO:0006004">
    <property type="term" value="P:fucose metabolic process"/>
    <property type="evidence" value="ECO:0007669"/>
    <property type="project" value="InterPro"/>
</dbReference>
<dbReference type="KEGG" id="aten:116295976"/>
<evidence type="ECO:0000256" key="7">
    <source>
        <dbReference type="ARBA" id="ARBA00022729"/>
    </source>
</evidence>
<dbReference type="InterPro" id="IPR057739">
    <property type="entry name" value="Glyco_hydro_29_N"/>
</dbReference>
<dbReference type="PANTHER" id="PTHR10030:SF37">
    <property type="entry name" value="ALPHA-L-FUCOSIDASE-RELATED"/>
    <property type="match status" value="1"/>
</dbReference>
<evidence type="ECO:0000256" key="3">
    <source>
        <dbReference type="ARBA" id="ARBA00004071"/>
    </source>
</evidence>